<dbReference type="RefSeq" id="WP_045269657.1">
    <property type="nucleotide sequence ID" value="NZ_QJSL01000033.1"/>
</dbReference>
<organism evidence="2 3">
    <name type="scientific">Enterobacter cloacae</name>
    <dbReference type="NCBI Taxonomy" id="550"/>
    <lineage>
        <taxon>Bacteria</taxon>
        <taxon>Pseudomonadati</taxon>
        <taxon>Pseudomonadota</taxon>
        <taxon>Gammaproteobacteria</taxon>
        <taxon>Enterobacterales</taxon>
        <taxon>Enterobacteriaceae</taxon>
        <taxon>Enterobacter</taxon>
        <taxon>Enterobacter cloacae complex</taxon>
    </lineage>
</organism>
<feature type="chain" id="PRO_5020311445" evidence="1">
    <location>
        <begin position="25"/>
        <end position="111"/>
    </location>
</feature>
<feature type="signal peptide" evidence="1">
    <location>
        <begin position="1"/>
        <end position="24"/>
    </location>
</feature>
<reference evidence="2 3" key="1">
    <citation type="submission" date="2018-06" db="EMBL/GenBank/DDBJ databases">
        <title>Carbapenemase-producing Enterobacteriaceae present in wastewater treatment plant effluent and nearby surface waters in the US.</title>
        <authorList>
            <person name="Mathys D.A."/>
            <person name="Mollenkopf D.F."/>
            <person name="Feicht S.M."/>
            <person name="Adams R.J."/>
            <person name="Albers A.L."/>
            <person name="Grooters S.V."/>
            <person name="Stuever D.M."/>
            <person name="Daniels J.B."/>
            <person name="Wittum T.E."/>
        </authorList>
    </citation>
    <scope>NUCLEOTIDE SEQUENCE [LARGE SCALE GENOMIC DNA]</scope>
    <source>
        <strain evidence="2 3">GEO_4_Eff_A</strain>
    </source>
</reference>
<evidence type="ECO:0000313" key="2">
    <source>
        <dbReference type="EMBL" id="RXW26474.1"/>
    </source>
</evidence>
<dbReference type="AlphaFoldDB" id="A0A4Q2E3S5"/>
<keyword evidence="1" id="KW-0732">Signal</keyword>
<sequence length="111" mass="12310">MKNSTTLPLLISIAGLLFANQSLAITQSQMQMRVTATCDSYANFSRIANPDVIYGACITGARDAIQHRNSVCEKKIKKFNKQTENLRGMERAEHIEVTQAYRAGCNTGKQN</sequence>
<gene>
    <name evidence="2" type="ORF">DM877_24410</name>
</gene>
<dbReference type="EMBL" id="QJSL01000033">
    <property type="protein sequence ID" value="RXW26474.1"/>
    <property type="molecule type" value="Genomic_DNA"/>
</dbReference>
<comment type="caution">
    <text evidence="2">The sequence shown here is derived from an EMBL/GenBank/DDBJ whole genome shotgun (WGS) entry which is preliminary data.</text>
</comment>
<name>A0A4Q2E3S5_ENTCL</name>
<dbReference type="Proteomes" id="UP000290875">
    <property type="component" value="Unassembled WGS sequence"/>
</dbReference>
<evidence type="ECO:0000313" key="3">
    <source>
        <dbReference type="Proteomes" id="UP000290875"/>
    </source>
</evidence>
<proteinExistence type="predicted"/>
<evidence type="ECO:0000256" key="1">
    <source>
        <dbReference type="SAM" id="SignalP"/>
    </source>
</evidence>
<protein>
    <submittedName>
        <fullName evidence="2">Uncharacterized protein</fullName>
    </submittedName>
</protein>
<accession>A0A4Q2E3S5</accession>